<keyword evidence="3" id="KW-0813">Transport</keyword>
<feature type="transmembrane region" description="Helical" evidence="1">
    <location>
        <begin position="109"/>
        <end position="134"/>
    </location>
</feature>
<evidence type="ECO:0000256" key="1">
    <source>
        <dbReference type="SAM" id="Phobius"/>
    </source>
</evidence>
<feature type="transmembrane region" description="Helical" evidence="1">
    <location>
        <begin position="49"/>
        <end position="70"/>
    </location>
</feature>
<dbReference type="EMBL" id="QLSX01000005">
    <property type="protein sequence ID" value="RAR61578.1"/>
    <property type="molecule type" value="Genomic_DNA"/>
</dbReference>
<dbReference type="Pfam" id="PF07885">
    <property type="entry name" value="Ion_trans_2"/>
    <property type="match status" value="1"/>
</dbReference>
<sequence>MPALRLFRVVRAFRLLQLARVGRGLRLFRVVSSLNRGMRALRASLSRRGFGYVIALTILVMFAGAAGMYAFESGTPGGMKSYGEALWWTAMVLTTMGSQYWPETVEGRLLCVFLALYAFAVFGYVTATLATFFVGRDAENEKAELAGAKQLAALREEVIALRAEIHELPRRMP</sequence>
<feature type="domain" description="Potassium channel" evidence="2">
    <location>
        <begin position="57"/>
        <end position="133"/>
    </location>
</feature>
<keyword evidence="1" id="KW-0812">Transmembrane</keyword>
<gene>
    <name evidence="3" type="ORF">BCL93_105179</name>
</gene>
<dbReference type="SUPFAM" id="SSF81324">
    <property type="entry name" value="Voltage-gated potassium channels"/>
    <property type="match status" value="1"/>
</dbReference>
<comment type="caution">
    <text evidence="3">The sequence shown here is derived from an EMBL/GenBank/DDBJ whole genome shotgun (WGS) entry which is preliminary data.</text>
</comment>
<dbReference type="Gene3D" id="1.20.5.110">
    <property type="match status" value="1"/>
</dbReference>
<evidence type="ECO:0000313" key="4">
    <source>
        <dbReference type="Proteomes" id="UP000249700"/>
    </source>
</evidence>
<name>A0A328XR09_9GAMM</name>
<dbReference type="Proteomes" id="UP000249700">
    <property type="component" value="Unassembled WGS sequence"/>
</dbReference>
<keyword evidence="1" id="KW-1133">Transmembrane helix</keyword>
<reference evidence="3 4" key="1">
    <citation type="submission" date="2018-06" db="EMBL/GenBank/DDBJ databases">
        <title>Comparative analysis of microorganisms from saline springs in Andes Mountain Range, Colombia.</title>
        <authorList>
            <person name="Rubin E."/>
        </authorList>
    </citation>
    <scope>NUCLEOTIDE SEQUENCE [LARGE SCALE GENOMIC DNA]</scope>
    <source>
        <strain evidence="3 4">USBA-857</strain>
    </source>
</reference>
<dbReference type="AlphaFoldDB" id="A0A328XR09"/>
<evidence type="ECO:0000313" key="3">
    <source>
        <dbReference type="EMBL" id="RAR61578.1"/>
    </source>
</evidence>
<evidence type="ECO:0000259" key="2">
    <source>
        <dbReference type="Pfam" id="PF07885"/>
    </source>
</evidence>
<keyword evidence="3" id="KW-0407">Ion channel</keyword>
<dbReference type="Gene3D" id="1.10.287.70">
    <property type="match status" value="1"/>
</dbReference>
<organism evidence="3 4">
    <name type="scientific">Onishia taeanensis</name>
    <dbReference type="NCBI Taxonomy" id="284577"/>
    <lineage>
        <taxon>Bacteria</taxon>
        <taxon>Pseudomonadati</taxon>
        <taxon>Pseudomonadota</taxon>
        <taxon>Gammaproteobacteria</taxon>
        <taxon>Oceanospirillales</taxon>
        <taxon>Halomonadaceae</taxon>
        <taxon>Onishia</taxon>
    </lineage>
</organism>
<accession>A0A328XR09</accession>
<keyword evidence="1" id="KW-0472">Membrane</keyword>
<dbReference type="InterPro" id="IPR013099">
    <property type="entry name" value="K_chnl_dom"/>
</dbReference>
<dbReference type="GO" id="GO:0034220">
    <property type="term" value="P:monoatomic ion transmembrane transport"/>
    <property type="evidence" value="ECO:0007669"/>
    <property type="project" value="UniProtKB-KW"/>
</dbReference>
<proteinExistence type="predicted"/>
<keyword evidence="3" id="KW-0406">Ion transport</keyword>
<protein>
    <submittedName>
        <fullName evidence="3">Voltage-gated potassium channel</fullName>
    </submittedName>
</protein>